<dbReference type="AlphaFoldDB" id="A0A6A4ZVR8"/>
<dbReference type="EMBL" id="VJMI01016705">
    <property type="protein sequence ID" value="KAF0717197.1"/>
    <property type="molecule type" value="Genomic_DNA"/>
</dbReference>
<protein>
    <submittedName>
        <fullName evidence="2">Uncharacterized protein</fullName>
    </submittedName>
</protein>
<accession>A0A6A4ZVR8</accession>
<dbReference type="Gene3D" id="1.10.10.60">
    <property type="entry name" value="Homeodomain-like"/>
    <property type="match status" value="1"/>
</dbReference>
<proteinExistence type="predicted"/>
<evidence type="ECO:0000256" key="1">
    <source>
        <dbReference type="SAM" id="Coils"/>
    </source>
</evidence>
<evidence type="ECO:0000313" key="3">
    <source>
        <dbReference type="Proteomes" id="UP000469452"/>
    </source>
</evidence>
<evidence type="ECO:0000313" key="2">
    <source>
        <dbReference type="EMBL" id="KAF0717197.1"/>
    </source>
</evidence>
<reference evidence="2 3" key="1">
    <citation type="submission" date="2019-06" db="EMBL/GenBank/DDBJ databases">
        <title>Genomics analysis of Aphanomyces spp. identifies a new class of oomycete effector associated with host adaptation.</title>
        <authorList>
            <person name="Gaulin E."/>
        </authorList>
    </citation>
    <scope>NUCLEOTIDE SEQUENCE [LARGE SCALE GENOMIC DNA]</scope>
    <source>
        <strain evidence="2 3">E</strain>
    </source>
</reference>
<gene>
    <name evidence="2" type="ORF">AaE_010909</name>
</gene>
<dbReference type="Proteomes" id="UP000469452">
    <property type="component" value="Unassembled WGS sequence"/>
</dbReference>
<feature type="coiled-coil region" evidence="1">
    <location>
        <begin position="174"/>
        <end position="236"/>
    </location>
</feature>
<dbReference type="VEuPathDB" id="FungiDB:H257_19444"/>
<comment type="caution">
    <text evidence="2">The sequence shown here is derived from an EMBL/GenBank/DDBJ whole genome shotgun (WGS) entry which is preliminary data.</text>
</comment>
<organism evidence="2 3">
    <name type="scientific">Aphanomyces astaci</name>
    <name type="common">Crayfish plague agent</name>
    <dbReference type="NCBI Taxonomy" id="112090"/>
    <lineage>
        <taxon>Eukaryota</taxon>
        <taxon>Sar</taxon>
        <taxon>Stramenopiles</taxon>
        <taxon>Oomycota</taxon>
        <taxon>Saprolegniomycetes</taxon>
        <taxon>Saprolegniales</taxon>
        <taxon>Verrucalvaceae</taxon>
        <taxon>Aphanomyces</taxon>
    </lineage>
</organism>
<sequence length="821" mass="92337">MDEWQFYNRRRMTEIHDIEVSAYELAKASGDAVDSTSMFLSPALQAEKEHLIQTAFGDWNKPHFFLFVKLLARYGDRYGRSNLAAIAREMVKPYDEVARYADTFFTRGSELTDWDKIRKSIEKGESKLLEIQRLADQTALKIKRYANPCDALMRICEKDNVDFDLKEKKDAALQRELADQRDELAKRIADAKAELNRNQALVDEKIMKEAKKMQAAREAKRQKKETKADVDSAKVDDALPEPVLRCFPHCCPEHTESPFCASSLGVDVAGSVKFLQQAIVLLHFEASYEPAIDCGDLLDAHHIESSLRTDSNPRGEWIPTDAVAIHDDHVEFEYNVDAEKGWNYRWLGGSSTQQRRCWHCIKAYVLVQVEGPERSRKFQVVAIAQSPPFVVMSYRRACKSCQKKSRADPVLSTTSREACECEGIYRLGDTHLDEIISTGATHVAILPQWQASASSRNKPTTEDMERHLGLLYGVLTSTPAAIALDSALFQQTLGLLCDDGKATPNQPTSQTDTPTTSVLLALLRGRAASDLFLRRHAAVILDQHDLFRLYERWLGQLYDIVDAAVRPTHDTAAVYFESLAAISTASTTSSPTGFEAFVAQLREVYLISFYMYSVALEYTPPRMDLSSSSLAWDGTWRFHSPAFQVDSSALMTSVLTVVRSLSMGLGFHLVLSPPSLFVRSELALYSTIWSEFVLDGKPRVLRVFPNGESTMSNAGGLMYGDYMGFTIDANRTLCVDVVCWPVQGGTASCYVIRLVLRRSLPHFLQIRATVQVTHNVTDQITWNMTAAERMDVLRRYTLATVLVVEVGYQRVVDSEEGNVWV</sequence>
<keyword evidence="1" id="KW-0175">Coiled coil</keyword>
<name>A0A6A4ZVR8_APHAT</name>